<keyword evidence="1" id="KW-0812">Transmembrane</keyword>
<dbReference type="AlphaFoldDB" id="B9ELB1"/>
<keyword evidence="1" id="KW-0472">Membrane</keyword>
<evidence type="ECO:0000256" key="1">
    <source>
        <dbReference type="SAM" id="Phobius"/>
    </source>
</evidence>
<organism evidence="2">
    <name type="scientific">Salmo salar</name>
    <name type="common">Atlantic salmon</name>
    <dbReference type="NCBI Taxonomy" id="8030"/>
    <lineage>
        <taxon>Eukaryota</taxon>
        <taxon>Metazoa</taxon>
        <taxon>Chordata</taxon>
        <taxon>Craniata</taxon>
        <taxon>Vertebrata</taxon>
        <taxon>Euteleostomi</taxon>
        <taxon>Actinopterygii</taxon>
        <taxon>Neopterygii</taxon>
        <taxon>Teleostei</taxon>
        <taxon>Protacanthopterygii</taxon>
        <taxon>Salmoniformes</taxon>
        <taxon>Salmonidae</taxon>
        <taxon>Salmoninae</taxon>
        <taxon>Salmo</taxon>
    </lineage>
</organism>
<gene>
    <name evidence="2" type="primary">EPC1</name>
</gene>
<dbReference type="Bgee" id="ENSSSAG00000008859">
    <property type="expression patterns" value="Expressed in pituitary gland and 24 other cell types or tissues"/>
</dbReference>
<keyword evidence="1" id="KW-1133">Transmembrane helix</keyword>
<dbReference type="EMBL" id="BT056436">
    <property type="protein sequence ID" value="ACM08308.1"/>
    <property type="molecule type" value="mRNA"/>
</dbReference>
<feature type="transmembrane region" description="Helical" evidence="1">
    <location>
        <begin position="108"/>
        <end position="127"/>
    </location>
</feature>
<dbReference type="PANTHER" id="PTHR14898">
    <property type="entry name" value="ENHANCER OF POLYCOMB"/>
    <property type="match status" value="1"/>
</dbReference>
<feature type="transmembrane region" description="Helical" evidence="1">
    <location>
        <begin position="133"/>
        <end position="162"/>
    </location>
</feature>
<name>B9ELB1_SALSA</name>
<dbReference type="GO" id="GO:0006357">
    <property type="term" value="P:regulation of transcription by RNA polymerase II"/>
    <property type="evidence" value="ECO:0007669"/>
    <property type="project" value="InterPro"/>
</dbReference>
<reference evidence="2" key="2">
    <citation type="journal article" date="2010" name="BMC Genomics">
        <title>Salmo salar and Esox lucius full-length cDNA sequences reveal changes in evolutionary pressures on a post-tetraploidization genome.</title>
        <authorList>
            <person name="Leong J.S."/>
            <person name="Jantzen S.G."/>
            <person name="von Schalburg K.R."/>
            <person name="Cooper G.A."/>
            <person name="Messmer A.M."/>
            <person name="Liao N.Y."/>
            <person name="Munro S."/>
            <person name="Moore R."/>
            <person name="Holt R.A."/>
            <person name="Jones S.J."/>
            <person name="Davidson W.S."/>
            <person name="Koop B.F."/>
        </authorList>
    </citation>
    <scope>NUCLEOTIDE SEQUENCE</scope>
    <source>
        <tissue evidence="2">Thyroid</tissue>
    </source>
</reference>
<reference evidence="2" key="1">
    <citation type="submission" date="2009-01" db="EMBL/GenBank/DDBJ databases">
        <authorList>
            <consortium name="cGRASP (B.F. Koop &amp; W.S. Davidson)"/>
            <person name="Leong J."/>
            <person name="von Schalburg K."/>
            <person name="Cooper G."/>
            <person name="Moore R."/>
            <person name="Holt R."/>
            <person name="Davidson W.S."/>
            <person name="Koop B.F."/>
        </authorList>
    </citation>
    <scope>NUCLEOTIDE SEQUENCE</scope>
    <source>
        <tissue evidence="2">Thyroid</tissue>
    </source>
</reference>
<accession>B9ELB1</accession>
<evidence type="ECO:0000313" key="2">
    <source>
        <dbReference type="EMBL" id="ACM08308.1"/>
    </source>
</evidence>
<dbReference type="InterPro" id="IPR024943">
    <property type="entry name" value="Enhancer_polycomb"/>
</dbReference>
<dbReference type="GO" id="GO:0035267">
    <property type="term" value="C:NuA4 histone acetyltransferase complex"/>
    <property type="evidence" value="ECO:0007669"/>
    <property type="project" value="InterPro"/>
</dbReference>
<reference evidence="2" key="3">
    <citation type="submission" date="2010-08" db="EMBL/GenBank/DDBJ databases">
        <authorList>
            <consortium name="cGRASP (B.F. Koop &amp; W.S. Davidson)"/>
        </authorList>
    </citation>
    <scope>NUCLEOTIDE SEQUENCE</scope>
    <source>
        <tissue evidence="2">Thyroid</tissue>
    </source>
</reference>
<protein>
    <submittedName>
        <fullName evidence="2">Enhancer of polycomb homolog 1</fullName>
    </submittedName>
</protein>
<sequence length="192" mass="21463">MSKLSFRARALDATKLLPVFRCEDLPDLHEYASINRAVPQMPTGMEKEEESEHHLQRAISAQQVYGEKRDNMVIPVPEAGSNIAYYESLYPGDFKMPKQLIHIQRKEYYCSCSLFVSGLCFSVVSLVSRQMFVFLLLSVPCVCAHTAVCVHAAVCLQCLCALSGVCLKPQCSPKCGVPVFYIYFLTKVGVIL</sequence>
<proteinExistence type="evidence at transcript level"/>